<dbReference type="GO" id="GO:0006935">
    <property type="term" value="P:chemotaxis"/>
    <property type="evidence" value="ECO:0007669"/>
    <property type="project" value="UniProtKB-UniRule"/>
</dbReference>
<dbReference type="Pfam" id="PF01339">
    <property type="entry name" value="CheB_methylest"/>
    <property type="match status" value="1"/>
</dbReference>
<keyword evidence="1" id="KW-0963">Cytoplasm</keyword>
<dbReference type="Proteomes" id="UP000030661">
    <property type="component" value="Unassembled WGS sequence"/>
</dbReference>
<evidence type="ECO:0000256" key="6">
    <source>
        <dbReference type="PROSITE-ProRule" id="PRU00050"/>
    </source>
</evidence>
<dbReference type="PIRSF" id="PIRSF000876">
    <property type="entry name" value="RR_chemtxs_CheB"/>
    <property type="match status" value="1"/>
</dbReference>
<dbReference type="STRING" id="1499967.U27_04004"/>
<dbReference type="SUPFAM" id="SSF52172">
    <property type="entry name" value="CheY-like"/>
    <property type="match status" value="1"/>
</dbReference>
<evidence type="ECO:0000256" key="7">
    <source>
        <dbReference type="PROSITE-ProRule" id="PRU00169"/>
    </source>
</evidence>
<dbReference type="InterPro" id="IPR035909">
    <property type="entry name" value="CheB_C"/>
</dbReference>
<dbReference type="eggNOG" id="COG2201">
    <property type="taxonomic scope" value="Bacteria"/>
</dbReference>
<dbReference type="GO" id="GO:0008984">
    <property type="term" value="F:protein-glutamate methylesterase activity"/>
    <property type="evidence" value="ECO:0007669"/>
    <property type="project" value="UniProtKB-EC"/>
</dbReference>
<evidence type="ECO:0000259" key="8">
    <source>
        <dbReference type="PROSITE" id="PS50110"/>
    </source>
</evidence>
<evidence type="ECO:0000256" key="2">
    <source>
        <dbReference type="ARBA" id="ARBA00022500"/>
    </source>
</evidence>
<dbReference type="PANTHER" id="PTHR42872:SF6">
    <property type="entry name" value="PROTEIN-GLUTAMATE METHYLESTERASE_PROTEIN-GLUTAMINE GLUTAMINASE"/>
    <property type="match status" value="1"/>
</dbReference>
<dbReference type="InterPro" id="IPR000673">
    <property type="entry name" value="Sig_transdc_resp-reg_Me-estase"/>
</dbReference>
<dbReference type="PROSITE" id="PS50122">
    <property type="entry name" value="CHEB"/>
    <property type="match status" value="1"/>
</dbReference>
<dbReference type="EMBL" id="DF820465">
    <property type="protein sequence ID" value="GAK57040.1"/>
    <property type="molecule type" value="Genomic_DNA"/>
</dbReference>
<keyword evidence="11" id="KW-1185">Reference proteome</keyword>
<dbReference type="Gene3D" id="3.40.50.180">
    <property type="entry name" value="Methylesterase CheB, C-terminal domain"/>
    <property type="match status" value="1"/>
</dbReference>
<proteinExistence type="predicted"/>
<evidence type="ECO:0000256" key="4">
    <source>
        <dbReference type="ARBA" id="ARBA00039140"/>
    </source>
</evidence>
<dbReference type="SMART" id="SM00448">
    <property type="entry name" value="REC"/>
    <property type="match status" value="1"/>
</dbReference>
<feature type="active site" evidence="6">
    <location>
        <position position="159"/>
    </location>
</feature>
<keyword evidence="3 6" id="KW-0378">Hydrolase</keyword>
<dbReference type="AlphaFoldDB" id="A0A081BXI5"/>
<dbReference type="EC" id="3.1.1.61" evidence="4"/>
<dbReference type="CDD" id="cd16432">
    <property type="entry name" value="CheB_Rec"/>
    <property type="match status" value="1"/>
</dbReference>
<comment type="caution">
    <text evidence="7">Lacks conserved residue(s) required for the propagation of feature annotation.</text>
</comment>
<evidence type="ECO:0000313" key="10">
    <source>
        <dbReference type="EMBL" id="GAK57040.1"/>
    </source>
</evidence>
<dbReference type="GO" id="GO:0000156">
    <property type="term" value="F:phosphorelay response regulator activity"/>
    <property type="evidence" value="ECO:0007669"/>
    <property type="project" value="InterPro"/>
</dbReference>
<dbReference type="InterPro" id="IPR011006">
    <property type="entry name" value="CheY-like_superfamily"/>
</dbReference>
<feature type="active site" evidence="6">
    <location>
        <position position="186"/>
    </location>
</feature>
<dbReference type="HOGENOM" id="CLU_000445_51_0_0"/>
<keyword evidence="2 6" id="KW-0145">Chemotaxis</keyword>
<name>A0A081BXI5_VECG1</name>
<evidence type="ECO:0000313" key="11">
    <source>
        <dbReference type="Proteomes" id="UP000030661"/>
    </source>
</evidence>
<dbReference type="Gene3D" id="3.40.50.2300">
    <property type="match status" value="1"/>
</dbReference>
<dbReference type="PANTHER" id="PTHR42872">
    <property type="entry name" value="PROTEIN-GLUTAMATE METHYLESTERASE/PROTEIN-GLUTAMINE GLUTAMINASE"/>
    <property type="match status" value="1"/>
</dbReference>
<dbReference type="PROSITE" id="PS50110">
    <property type="entry name" value="RESPONSE_REGULATORY"/>
    <property type="match status" value="1"/>
</dbReference>
<protein>
    <recommendedName>
        <fullName evidence="4">protein-glutamate methylesterase</fullName>
        <ecNumber evidence="4">3.1.1.61</ecNumber>
    </recommendedName>
</protein>
<gene>
    <name evidence="10" type="ORF">U27_04004</name>
</gene>
<dbReference type="InterPro" id="IPR001789">
    <property type="entry name" value="Sig_transdc_resp-reg_receiver"/>
</dbReference>
<dbReference type="CDD" id="cd17541">
    <property type="entry name" value="REC_CheB-like"/>
    <property type="match status" value="1"/>
</dbReference>
<dbReference type="Pfam" id="PF00072">
    <property type="entry name" value="Response_reg"/>
    <property type="match status" value="1"/>
</dbReference>
<evidence type="ECO:0000256" key="5">
    <source>
        <dbReference type="ARBA" id="ARBA00048267"/>
    </source>
</evidence>
<evidence type="ECO:0000256" key="1">
    <source>
        <dbReference type="ARBA" id="ARBA00022490"/>
    </source>
</evidence>
<organism evidence="10">
    <name type="scientific">Vecturithrix granuli</name>
    <dbReference type="NCBI Taxonomy" id="1499967"/>
    <lineage>
        <taxon>Bacteria</taxon>
        <taxon>Candidatus Moduliflexota</taxon>
        <taxon>Candidatus Vecturitrichia</taxon>
        <taxon>Candidatus Vecturitrichales</taxon>
        <taxon>Candidatus Vecturitrichaceae</taxon>
        <taxon>Candidatus Vecturithrix</taxon>
    </lineage>
</organism>
<evidence type="ECO:0000256" key="3">
    <source>
        <dbReference type="ARBA" id="ARBA00022801"/>
    </source>
</evidence>
<accession>A0A081BXI5</accession>
<feature type="active site" evidence="6">
    <location>
        <position position="279"/>
    </location>
</feature>
<dbReference type="InterPro" id="IPR008248">
    <property type="entry name" value="CheB-like"/>
</dbReference>
<feature type="domain" description="Response regulatory" evidence="8">
    <location>
        <begin position="1"/>
        <end position="117"/>
    </location>
</feature>
<comment type="catalytic activity">
    <reaction evidence="5">
        <text>[protein]-L-glutamate 5-O-methyl ester + H2O = L-glutamyl-[protein] + methanol + H(+)</text>
        <dbReference type="Rhea" id="RHEA:23236"/>
        <dbReference type="Rhea" id="RHEA-COMP:10208"/>
        <dbReference type="Rhea" id="RHEA-COMP:10311"/>
        <dbReference type="ChEBI" id="CHEBI:15377"/>
        <dbReference type="ChEBI" id="CHEBI:15378"/>
        <dbReference type="ChEBI" id="CHEBI:17790"/>
        <dbReference type="ChEBI" id="CHEBI:29973"/>
        <dbReference type="ChEBI" id="CHEBI:82795"/>
        <dbReference type="EC" id="3.1.1.61"/>
    </reaction>
</comment>
<dbReference type="GO" id="GO:0005737">
    <property type="term" value="C:cytoplasm"/>
    <property type="evidence" value="ECO:0007669"/>
    <property type="project" value="InterPro"/>
</dbReference>
<evidence type="ECO:0000259" key="9">
    <source>
        <dbReference type="PROSITE" id="PS50122"/>
    </source>
</evidence>
<reference evidence="10" key="1">
    <citation type="journal article" date="2015" name="PeerJ">
        <title>First genomic representation of candidate bacterial phylum KSB3 points to enhanced environmental sensing as a trigger of wastewater bulking.</title>
        <authorList>
            <person name="Sekiguchi Y."/>
            <person name="Ohashi A."/>
            <person name="Parks D.H."/>
            <person name="Yamauchi T."/>
            <person name="Tyson G.W."/>
            <person name="Hugenholtz P."/>
        </authorList>
    </citation>
    <scope>NUCLEOTIDE SEQUENCE [LARGE SCALE GENOMIC DNA]</scope>
</reference>
<dbReference type="SUPFAM" id="SSF52738">
    <property type="entry name" value="Methylesterase CheB, C-terminal domain"/>
    <property type="match status" value="1"/>
</dbReference>
<feature type="domain" description="CheB-type methylesterase" evidence="9">
    <location>
        <begin position="147"/>
        <end position="337"/>
    </location>
</feature>
<sequence length="339" mass="36877">MRIAIANHRIVEQLRRLVLSAPDCEVAWIARNGSEAVEKCALDPPDLVLMEPNLPMLNGVEATRRIMRDFPCPILIVTDTVDGNAAKVFEAMGYGALDAVSAPMIGDDVVVENSQTLLLKKIKMIQRLRKTPSDIIQPESGHAKHGRITVSPMVAIGASAGGPKTLAKLLAQFPARLSAIIIIIQHVDQEFSAGLVEWLAVQTPLKVRLAHEGEQPKSGHVYVAGTNHHLILTPGLRFAYTPEPHQILYRPSVDVFFESAARYWPRKGCAILLTGMGRDGAKGLASLHNVGWYTIAQDEATSIVYGMPKAAKELGAATNILPIDEIGPRVLKILHQGLK</sequence>
<dbReference type="NCBIfam" id="NF009206">
    <property type="entry name" value="PRK12555.1"/>
    <property type="match status" value="1"/>
</dbReference>